<evidence type="ECO:0000313" key="1">
    <source>
        <dbReference type="EMBL" id="CAG8504439.1"/>
    </source>
</evidence>
<name>A0A9N9F209_9GLOM</name>
<reference evidence="1" key="1">
    <citation type="submission" date="2021-06" db="EMBL/GenBank/DDBJ databases">
        <authorList>
            <person name="Kallberg Y."/>
            <person name="Tangrot J."/>
            <person name="Rosling A."/>
        </authorList>
    </citation>
    <scope>NUCLEOTIDE SEQUENCE</scope>
    <source>
        <strain evidence="1">FL130A</strain>
    </source>
</reference>
<comment type="caution">
    <text evidence="1">The sequence shown here is derived from an EMBL/GenBank/DDBJ whole genome shotgun (WGS) entry which is preliminary data.</text>
</comment>
<sequence length="92" mass="10169">MEQSRLVIISIDSQEQQSYFGSSDTTINVELILSTGLLHFCRTSPVVQSEQVVSAESICIVDSEIPIESNGPMDQRFVGQVMPRNRVPIGDD</sequence>
<gene>
    <name evidence="1" type="ORF">ALEPTO_LOCUS3651</name>
</gene>
<proteinExistence type="predicted"/>
<dbReference type="AlphaFoldDB" id="A0A9N9F209"/>
<protein>
    <submittedName>
        <fullName evidence="1">11263_t:CDS:1</fullName>
    </submittedName>
</protein>
<dbReference type="EMBL" id="CAJVPS010000710">
    <property type="protein sequence ID" value="CAG8504439.1"/>
    <property type="molecule type" value="Genomic_DNA"/>
</dbReference>
<accession>A0A9N9F209</accession>
<organism evidence="1 2">
    <name type="scientific">Ambispora leptoticha</name>
    <dbReference type="NCBI Taxonomy" id="144679"/>
    <lineage>
        <taxon>Eukaryota</taxon>
        <taxon>Fungi</taxon>
        <taxon>Fungi incertae sedis</taxon>
        <taxon>Mucoromycota</taxon>
        <taxon>Glomeromycotina</taxon>
        <taxon>Glomeromycetes</taxon>
        <taxon>Archaeosporales</taxon>
        <taxon>Ambisporaceae</taxon>
        <taxon>Ambispora</taxon>
    </lineage>
</organism>
<dbReference type="Proteomes" id="UP000789508">
    <property type="component" value="Unassembled WGS sequence"/>
</dbReference>
<keyword evidence="2" id="KW-1185">Reference proteome</keyword>
<evidence type="ECO:0000313" key="2">
    <source>
        <dbReference type="Proteomes" id="UP000789508"/>
    </source>
</evidence>